<accession>A0A1C4ZD56</accession>
<dbReference type="GO" id="GO:0030798">
    <property type="term" value="F:trans-aconitate 2-methyltransferase activity"/>
    <property type="evidence" value="ECO:0007669"/>
    <property type="project" value="InterPro"/>
</dbReference>
<evidence type="ECO:0000259" key="3">
    <source>
        <dbReference type="Pfam" id="PF13649"/>
    </source>
</evidence>
<sequence length="264" mass="28786">MWDPTTYLRYGDQRSRPFHDLVARIAADRPRAVADLGCGPGTLTATLARRWPAARITGLDSSAEMIGRAAALDTPVHFTVGDVRDWRPGADDDVLVCNAVLQWVPGHEELLTRWAGELPAGAWLAFQVPGNFAAPSHRALREVARRDRWAAVLGPLLREAPVGDPADYAALLTAAGCAVDAWETTYLHLLPAPDGAAHPVLSWMEGTALRPVRAALDAAGWSDFRAELGVRLAEAYPVRQGQVYFPFRRIFVVARTGAHTEEKP</sequence>
<dbReference type="OrthoDB" id="9795085at2"/>
<keyword evidence="5" id="KW-1185">Reference proteome</keyword>
<dbReference type="RefSeq" id="WP_091609973.1">
    <property type="nucleotide sequence ID" value="NZ_FMCX01000005.1"/>
</dbReference>
<dbReference type="InterPro" id="IPR023149">
    <property type="entry name" value="Trans_acon_MeTrfase_C"/>
</dbReference>
<dbReference type="PANTHER" id="PTHR43861:SF1">
    <property type="entry name" value="TRANS-ACONITATE 2-METHYLTRANSFERASE"/>
    <property type="match status" value="1"/>
</dbReference>
<dbReference type="Proteomes" id="UP000199504">
    <property type="component" value="Unassembled WGS sequence"/>
</dbReference>
<evidence type="ECO:0000313" key="5">
    <source>
        <dbReference type="Proteomes" id="UP000199504"/>
    </source>
</evidence>
<dbReference type="AlphaFoldDB" id="A0A1C4ZD56"/>
<dbReference type="STRING" id="262898.GA0070564_105331"/>
<evidence type="ECO:0000256" key="1">
    <source>
        <dbReference type="ARBA" id="ARBA00022603"/>
    </source>
</evidence>
<dbReference type="EMBL" id="FMCX01000005">
    <property type="protein sequence ID" value="SCF30927.1"/>
    <property type="molecule type" value="Genomic_DNA"/>
</dbReference>
<proteinExistence type="predicted"/>
<dbReference type="GO" id="GO:0032259">
    <property type="term" value="P:methylation"/>
    <property type="evidence" value="ECO:0007669"/>
    <property type="project" value="UniProtKB-KW"/>
</dbReference>
<organism evidence="4 5">
    <name type="scientific">Micromonospora mirobrigensis</name>
    <dbReference type="NCBI Taxonomy" id="262898"/>
    <lineage>
        <taxon>Bacteria</taxon>
        <taxon>Bacillati</taxon>
        <taxon>Actinomycetota</taxon>
        <taxon>Actinomycetes</taxon>
        <taxon>Micromonosporales</taxon>
        <taxon>Micromonosporaceae</taxon>
        <taxon>Micromonospora</taxon>
    </lineage>
</organism>
<dbReference type="Pfam" id="PF13649">
    <property type="entry name" value="Methyltransf_25"/>
    <property type="match status" value="1"/>
</dbReference>
<dbReference type="PANTHER" id="PTHR43861">
    <property type="entry name" value="TRANS-ACONITATE 2-METHYLTRANSFERASE-RELATED"/>
    <property type="match status" value="1"/>
</dbReference>
<dbReference type="CDD" id="cd02440">
    <property type="entry name" value="AdoMet_MTases"/>
    <property type="match status" value="1"/>
</dbReference>
<dbReference type="NCBIfam" id="NF010703">
    <property type="entry name" value="PRK14103.1"/>
    <property type="match status" value="1"/>
</dbReference>
<reference evidence="5" key="1">
    <citation type="submission" date="2016-06" db="EMBL/GenBank/DDBJ databases">
        <authorList>
            <person name="Varghese N."/>
            <person name="Submissions Spin"/>
        </authorList>
    </citation>
    <scope>NUCLEOTIDE SEQUENCE [LARGE SCALE GENOMIC DNA]</scope>
    <source>
        <strain evidence="5">DSM 44830</strain>
    </source>
</reference>
<feature type="domain" description="Methyltransferase" evidence="3">
    <location>
        <begin position="33"/>
        <end position="113"/>
    </location>
</feature>
<protein>
    <submittedName>
        <fullName evidence="4">Trans-aconitate 2-methyltransferase</fullName>
    </submittedName>
</protein>
<name>A0A1C4ZD56_9ACTN</name>
<dbReference type="Gene3D" id="1.10.150.290">
    <property type="entry name" value="S-adenosyl-L-methionine-dependent methyltransferases"/>
    <property type="match status" value="1"/>
</dbReference>
<gene>
    <name evidence="4" type="ORF">GA0070564_105331</name>
</gene>
<dbReference type="InterPro" id="IPR029063">
    <property type="entry name" value="SAM-dependent_MTases_sf"/>
</dbReference>
<keyword evidence="1 4" id="KW-0489">Methyltransferase</keyword>
<keyword evidence="2 4" id="KW-0808">Transferase</keyword>
<dbReference type="InterPro" id="IPR041698">
    <property type="entry name" value="Methyltransf_25"/>
</dbReference>
<dbReference type="Gene3D" id="3.40.50.150">
    <property type="entry name" value="Vaccinia Virus protein VP39"/>
    <property type="match status" value="1"/>
</dbReference>
<dbReference type="SUPFAM" id="SSF53335">
    <property type="entry name" value="S-adenosyl-L-methionine-dependent methyltransferases"/>
    <property type="match status" value="1"/>
</dbReference>
<evidence type="ECO:0000256" key="2">
    <source>
        <dbReference type="ARBA" id="ARBA00022679"/>
    </source>
</evidence>
<evidence type="ECO:0000313" key="4">
    <source>
        <dbReference type="EMBL" id="SCF30927.1"/>
    </source>
</evidence>